<name>A0A966DU64_9SPHI</name>
<sequence>MKDLHWFKKEFSALISDYRVECKNFKNGDFGDLDRLEFEREDTSGYVDFWSSGWLNIHFINCNNFNDLINVLLSPGETTEKDKAFEKLRRILGQ</sequence>
<organism evidence="1 2">
    <name type="scientific">Mucilaginibacter agri</name>
    <dbReference type="NCBI Taxonomy" id="2695265"/>
    <lineage>
        <taxon>Bacteria</taxon>
        <taxon>Pseudomonadati</taxon>
        <taxon>Bacteroidota</taxon>
        <taxon>Sphingobacteriia</taxon>
        <taxon>Sphingobacteriales</taxon>
        <taxon>Sphingobacteriaceae</taxon>
        <taxon>Mucilaginibacter</taxon>
    </lineage>
</organism>
<protein>
    <submittedName>
        <fullName evidence="1">Uncharacterized protein</fullName>
    </submittedName>
</protein>
<dbReference type="AlphaFoldDB" id="A0A966DU64"/>
<accession>A0A966DU64</accession>
<proteinExistence type="predicted"/>
<keyword evidence="2" id="KW-1185">Reference proteome</keyword>
<comment type="caution">
    <text evidence="1">The sequence shown here is derived from an EMBL/GenBank/DDBJ whole genome shotgun (WGS) entry which is preliminary data.</text>
</comment>
<evidence type="ECO:0000313" key="2">
    <source>
        <dbReference type="Proteomes" id="UP000638732"/>
    </source>
</evidence>
<reference evidence="1" key="1">
    <citation type="submission" date="2020-01" db="EMBL/GenBank/DDBJ databases">
        <authorList>
            <person name="Seo Y.L."/>
        </authorList>
    </citation>
    <scope>NUCLEOTIDE SEQUENCE</scope>
    <source>
        <strain evidence="1">R11</strain>
    </source>
</reference>
<dbReference type="RefSeq" id="WP_166587354.1">
    <property type="nucleotide sequence ID" value="NZ_WWEO01000044.1"/>
</dbReference>
<reference evidence="1" key="2">
    <citation type="submission" date="2020-10" db="EMBL/GenBank/DDBJ databases">
        <title>Mucilaginibacter sp. nov., isolated from soil.</title>
        <authorList>
            <person name="Jeon C.O."/>
        </authorList>
    </citation>
    <scope>NUCLEOTIDE SEQUENCE</scope>
    <source>
        <strain evidence="1">R11</strain>
    </source>
</reference>
<dbReference type="EMBL" id="WWEO01000044">
    <property type="protein sequence ID" value="NCD71395.1"/>
    <property type="molecule type" value="Genomic_DNA"/>
</dbReference>
<gene>
    <name evidence="1" type="ORF">GSY63_18655</name>
</gene>
<evidence type="ECO:0000313" key="1">
    <source>
        <dbReference type="EMBL" id="NCD71395.1"/>
    </source>
</evidence>
<dbReference type="Proteomes" id="UP000638732">
    <property type="component" value="Unassembled WGS sequence"/>
</dbReference>